<feature type="signal peptide" evidence="2">
    <location>
        <begin position="1"/>
        <end position="16"/>
    </location>
</feature>
<evidence type="ECO:0000313" key="3">
    <source>
        <dbReference type="EMBL" id="KAK0402108.1"/>
    </source>
</evidence>
<feature type="compositionally biased region" description="Basic and acidic residues" evidence="1">
    <location>
        <begin position="394"/>
        <end position="408"/>
    </location>
</feature>
<sequence>MYRIVLLVLLANAVSSFGNDPKDQALHDNGNHYGWYKHNGVVASSVAPVVQKASKNPFLGHGIATILPVVHSVKQVVPTVGKISAVSKPFHSKEEIVSKAPAYKKASSSEKHFEKFASSIGPQIPQAPKNTSLDNKIDLVVSTKNPFIRYGITTGFPVMTSEKPNVPTVGKISAASKPFHSKEEFVSKAPAYKKASSSEEHFETFASSIGPQIPQAPKNASLDNKIATGFPHVSKVASSISPYIPKALDSAAFSKKPSELVTDRAPIYRSTSHEIVSKSPKVDGHSSGEKSIESKKANIHTHKIRNDSSSEEAGPKPKNHEHSPKSQEKKGKHSAEKHENGFPKRIKRSNIHNSFETAYDKFLEDKHRRDKHSKENKSHESHEGRTNSTFASHSNEEHKKSSYEESKERKKVGGQVIFRKNTDGSFKENGEMFGASPAPHIVKSKIHEQKIKEERHGKKSHEQ</sequence>
<feature type="region of interest" description="Disordered" evidence="1">
    <location>
        <begin position="271"/>
        <end position="463"/>
    </location>
</feature>
<name>A0AA39LLY9_9BILA</name>
<feature type="compositionally biased region" description="Basic and acidic residues" evidence="1">
    <location>
        <begin position="271"/>
        <end position="296"/>
    </location>
</feature>
<evidence type="ECO:0000313" key="4">
    <source>
        <dbReference type="Proteomes" id="UP001175271"/>
    </source>
</evidence>
<comment type="caution">
    <text evidence="3">The sequence shown here is derived from an EMBL/GenBank/DDBJ whole genome shotgun (WGS) entry which is preliminary data.</text>
</comment>
<reference evidence="3" key="1">
    <citation type="submission" date="2023-06" db="EMBL/GenBank/DDBJ databases">
        <title>Genomic analysis of the entomopathogenic nematode Steinernema hermaphroditum.</title>
        <authorList>
            <person name="Schwarz E.M."/>
            <person name="Heppert J.K."/>
            <person name="Baniya A."/>
            <person name="Schwartz H.T."/>
            <person name="Tan C.-H."/>
            <person name="Antoshechkin I."/>
            <person name="Sternberg P.W."/>
            <person name="Goodrich-Blair H."/>
            <person name="Dillman A.R."/>
        </authorList>
    </citation>
    <scope>NUCLEOTIDE SEQUENCE</scope>
    <source>
        <strain evidence="3">PS9179</strain>
        <tissue evidence="3">Whole animal</tissue>
    </source>
</reference>
<dbReference type="AlphaFoldDB" id="A0AA39LLY9"/>
<organism evidence="3 4">
    <name type="scientific">Steinernema hermaphroditum</name>
    <dbReference type="NCBI Taxonomy" id="289476"/>
    <lineage>
        <taxon>Eukaryota</taxon>
        <taxon>Metazoa</taxon>
        <taxon>Ecdysozoa</taxon>
        <taxon>Nematoda</taxon>
        <taxon>Chromadorea</taxon>
        <taxon>Rhabditida</taxon>
        <taxon>Tylenchina</taxon>
        <taxon>Panagrolaimomorpha</taxon>
        <taxon>Strongyloidoidea</taxon>
        <taxon>Steinernematidae</taxon>
        <taxon>Steinernema</taxon>
    </lineage>
</organism>
<keyword evidence="4" id="KW-1185">Reference proteome</keyword>
<keyword evidence="2" id="KW-0732">Signal</keyword>
<evidence type="ECO:0000256" key="1">
    <source>
        <dbReference type="SAM" id="MobiDB-lite"/>
    </source>
</evidence>
<proteinExistence type="predicted"/>
<feature type="compositionally biased region" description="Basic and acidic residues" evidence="1">
    <location>
        <begin position="420"/>
        <end position="430"/>
    </location>
</feature>
<dbReference type="Proteomes" id="UP001175271">
    <property type="component" value="Unassembled WGS sequence"/>
</dbReference>
<feature type="compositionally biased region" description="Basic and acidic residues" evidence="1">
    <location>
        <begin position="304"/>
        <end position="342"/>
    </location>
</feature>
<feature type="compositionally biased region" description="Basic and acidic residues" evidence="1">
    <location>
        <begin position="445"/>
        <end position="463"/>
    </location>
</feature>
<evidence type="ECO:0000256" key="2">
    <source>
        <dbReference type="SAM" id="SignalP"/>
    </source>
</evidence>
<feature type="chain" id="PRO_5041254441" evidence="2">
    <location>
        <begin position="17"/>
        <end position="463"/>
    </location>
</feature>
<protein>
    <submittedName>
        <fullName evidence="3">Uncharacterized protein</fullName>
    </submittedName>
</protein>
<feature type="compositionally biased region" description="Basic and acidic residues" evidence="1">
    <location>
        <begin position="358"/>
        <end position="385"/>
    </location>
</feature>
<gene>
    <name evidence="3" type="ORF">QR680_016148</name>
</gene>
<accession>A0AA39LLY9</accession>
<dbReference type="EMBL" id="JAUCMV010000004">
    <property type="protein sequence ID" value="KAK0402108.1"/>
    <property type="molecule type" value="Genomic_DNA"/>
</dbReference>